<dbReference type="Gene3D" id="3.30.450.70">
    <property type="match status" value="1"/>
</dbReference>
<keyword evidence="6" id="KW-0333">Golgi apparatus</keyword>
<accession>A0ABR3JLS3</accession>
<evidence type="ECO:0000256" key="1">
    <source>
        <dbReference type="ARBA" id="ARBA00004222"/>
    </source>
</evidence>
<evidence type="ECO:0000256" key="8">
    <source>
        <dbReference type="SAM" id="Phobius"/>
    </source>
</evidence>
<keyword evidence="5" id="KW-0931">ER-Golgi transport</keyword>
<dbReference type="InterPro" id="IPR011012">
    <property type="entry name" value="Longin-like_dom_sf"/>
</dbReference>
<dbReference type="InterPro" id="IPR007233">
    <property type="entry name" value="TRAPPC"/>
</dbReference>
<dbReference type="PANTHER" id="PTHR23249:SF16">
    <property type="entry name" value="TRAFFICKING PROTEIN PARTICLE COMPLEX SUBUNIT 1"/>
    <property type="match status" value="1"/>
</dbReference>
<evidence type="ECO:0008006" key="11">
    <source>
        <dbReference type="Google" id="ProtNLM"/>
    </source>
</evidence>
<keyword evidence="3" id="KW-0813">Transport</keyword>
<feature type="transmembrane region" description="Helical" evidence="8">
    <location>
        <begin position="107"/>
        <end position="130"/>
    </location>
</feature>
<evidence type="ECO:0000256" key="4">
    <source>
        <dbReference type="ARBA" id="ARBA00022824"/>
    </source>
</evidence>
<protein>
    <recommendedName>
        <fullName evidence="11">Trafficking protein particle complex subunit</fullName>
    </recommendedName>
</protein>
<keyword evidence="8" id="KW-1133">Transmembrane helix</keyword>
<keyword evidence="10" id="KW-1185">Reference proteome</keyword>
<comment type="similarity">
    <text evidence="7">Belongs to the TRAPP small subunits family. BET5 subfamily.</text>
</comment>
<dbReference type="SMART" id="SM01399">
    <property type="entry name" value="Sybindin"/>
    <property type="match status" value="1"/>
</dbReference>
<dbReference type="Pfam" id="PF04099">
    <property type="entry name" value="Sybindin"/>
    <property type="match status" value="1"/>
</dbReference>
<evidence type="ECO:0000256" key="3">
    <source>
        <dbReference type="ARBA" id="ARBA00022448"/>
    </source>
</evidence>
<dbReference type="PANTHER" id="PTHR23249">
    <property type="entry name" value="TRAFFICKING PROTEIN PARTICLE COMPLEX SUBUNIT"/>
    <property type="match status" value="1"/>
</dbReference>
<name>A0ABR3JLS3_9AGAR</name>
<organism evidence="9 10">
    <name type="scientific">Hohenbuehelia grisea</name>
    <dbReference type="NCBI Taxonomy" id="104357"/>
    <lineage>
        <taxon>Eukaryota</taxon>
        <taxon>Fungi</taxon>
        <taxon>Dikarya</taxon>
        <taxon>Basidiomycota</taxon>
        <taxon>Agaricomycotina</taxon>
        <taxon>Agaricomycetes</taxon>
        <taxon>Agaricomycetidae</taxon>
        <taxon>Agaricales</taxon>
        <taxon>Pleurotineae</taxon>
        <taxon>Pleurotaceae</taxon>
        <taxon>Hohenbuehelia</taxon>
    </lineage>
</organism>
<keyword evidence="8" id="KW-0812">Transmembrane</keyword>
<proteinExistence type="inferred from homology"/>
<evidence type="ECO:0000313" key="9">
    <source>
        <dbReference type="EMBL" id="KAL0956559.1"/>
    </source>
</evidence>
<comment type="subcellular location">
    <subcellularLocation>
        <location evidence="2">Endoplasmic reticulum</location>
    </subcellularLocation>
    <subcellularLocation>
        <location evidence="1">Golgi apparatus</location>
        <location evidence="1">cis-Golgi network</location>
    </subcellularLocation>
</comment>
<dbReference type="SUPFAM" id="SSF64356">
    <property type="entry name" value="SNARE-like"/>
    <property type="match status" value="1"/>
</dbReference>
<dbReference type="Proteomes" id="UP001556367">
    <property type="component" value="Unassembled WGS sequence"/>
</dbReference>
<evidence type="ECO:0000256" key="2">
    <source>
        <dbReference type="ARBA" id="ARBA00004240"/>
    </source>
</evidence>
<evidence type="ECO:0000256" key="6">
    <source>
        <dbReference type="ARBA" id="ARBA00023034"/>
    </source>
</evidence>
<dbReference type="CDD" id="cd14855">
    <property type="entry name" value="TRAPPC1_MUM2"/>
    <property type="match status" value="1"/>
</dbReference>
<evidence type="ECO:0000256" key="7">
    <source>
        <dbReference type="ARBA" id="ARBA00038167"/>
    </source>
</evidence>
<evidence type="ECO:0000256" key="5">
    <source>
        <dbReference type="ARBA" id="ARBA00022892"/>
    </source>
</evidence>
<feature type="transmembrane region" description="Helical" evidence="8">
    <location>
        <begin position="62"/>
        <end position="86"/>
    </location>
</feature>
<keyword evidence="4" id="KW-0256">Endoplasmic reticulum</keyword>
<keyword evidence="8" id="KW-0472">Membrane</keyword>
<reference evidence="10" key="1">
    <citation type="submission" date="2024-06" db="EMBL/GenBank/DDBJ databases">
        <title>Multi-omics analyses provide insights into the biosynthesis of the anticancer antibiotic pleurotin in Hohenbuehelia grisea.</title>
        <authorList>
            <person name="Weaver J.A."/>
            <person name="Alberti F."/>
        </authorList>
    </citation>
    <scope>NUCLEOTIDE SEQUENCE [LARGE SCALE GENOMIC DNA]</scope>
    <source>
        <strain evidence="10">T-177</strain>
    </source>
</reference>
<dbReference type="EMBL" id="JASNQZ010000006">
    <property type="protein sequence ID" value="KAL0956559.1"/>
    <property type="molecule type" value="Genomic_DNA"/>
</dbReference>
<sequence>MSEFTVQRSQGVITIYLSANQLGPLSVPLELQNCVSQEAWAERVPAIRRTAVRYSKPLFERAWLLLGIISMIALPVGLIGVIADALKLNENNRDRNTRIDHYAEARAISFGIFVGVFFLFFIPIFVWKFIGHKQVQRLLQTWAKHDRMLSRGAFIPTWHVKTPGVFRDSTILTINTPPGMAPTMFHPAAYLPSYLNDLSHPEAAYAVQHKGDATHDIPRDEKFGLYIYDRHCACVYYQDWHRTKRPRPANEGGILNAVSQAVAPIVTTDVGHTSTPSNFSSPRNTLTSSSGVVVAVGDASTEQPPALLQTNQPPAPTTSMSGLPFDEEAKLVYGVILSLRNMARKLSGRDEQFVNYRTSTYKLHVYETASGYKFVMLSDPAADSLRFVMRQIYLGPFLDYVVRNPLTEMDSRERGVDNEYFRAGVDRMIRGLSFFN</sequence>
<gene>
    <name evidence="9" type="ORF">HGRIS_002696</name>
</gene>
<evidence type="ECO:0000313" key="10">
    <source>
        <dbReference type="Proteomes" id="UP001556367"/>
    </source>
</evidence>
<comment type="caution">
    <text evidence="9">The sequence shown here is derived from an EMBL/GenBank/DDBJ whole genome shotgun (WGS) entry which is preliminary data.</text>
</comment>